<evidence type="ECO:0000259" key="2">
    <source>
        <dbReference type="Pfam" id="PF13439"/>
    </source>
</evidence>
<evidence type="ECO:0000313" key="4">
    <source>
        <dbReference type="Proteomes" id="UP000077667"/>
    </source>
</evidence>
<sequence>MLTSYPPRECGIATFSMDLKQAVERMFGSSVQFRIAAIDDGKQHTYPREVAFVFDSHEPTDYQQLAVQINNDPYARALILQHEFGLFDNRRHTDFISMLRSINKPVVLVMHTVLPAPDALLKEKVSALAKFVDRVIVMTKHSAGLLQTTYGINTSKIAVIPHGTHLIQPQPKEVLKEKYGLQHRTVLSTFGLISRNKNIETSLKALRTIVQKYPEVIFLVLGRTHPCVVKAEGESYREELLQLVQDYHLENHVRFVNRYLTLEEMLEYLQATDIYLFTSKDPVQAVSGTFSYALSAGCAIVSTPIPHASELLENGSGLLFDFENADSLAAQVLRYLDDPEFRKSLSGKAMETMASTAWENVANRYMALLEILQQQPVLFPYALPPVQMAHLKKMTTDRGMVQFAHLQEPDLSSGYTLDDNARALIAVSMLYQQIPADELLKLMNRYLNFIKDCQLADGRFLNYRNETGAFTEENEQVNLEDANGRAVWALGYVAGMKQVLPDASVCLATALLEKTFPKLELMQSPRAIAFSIKGLFYYTQGDPSYKLLWLFEHLGEKLVRSYQLHADKKWHWFEPYLTYANSVLPEALLMAYRATKRPLYKSIAKESFDFLLSKIFAGGQIQVISNKGWLHKDAEAARYGEQPIDVAYTIVALDQFYAVYKEERYAQKIRQAYEWFLGRNHLNRIIYNPATGGCFDGLEEKGVNLNQGAESTVCHLIARLTAAPYYRYASQGGGSFSLMQQDFADIAAAN</sequence>
<dbReference type="SUPFAM" id="SSF48208">
    <property type="entry name" value="Six-hairpin glycosidases"/>
    <property type="match status" value="2"/>
</dbReference>
<feature type="domain" description="Glycosyl transferase family 1" evidence="1">
    <location>
        <begin position="177"/>
        <end position="349"/>
    </location>
</feature>
<evidence type="ECO:0000259" key="1">
    <source>
        <dbReference type="Pfam" id="PF00534"/>
    </source>
</evidence>
<reference evidence="3 4" key="1">
    <citation type="submission" date="2016-05" db="EMBL/GenBank/DDBJ databases">
        <title>Niabella ginsenosidivorans BS26 whole genome sequencing.</title>
        <authorList>
            <person name="Im W.T."/>
            <person name="Siddiqi M.Z."/>
        </authorList>
    </citation>
    <scope>NUCLEOTIDE SEQUENCE [LARGE SCALE GENOMIC DNA]</scope>
    <source>
        <strain evidence="3 4">BS26</strain>
    </source>
</reference>
<dbReference type="AlphaFoldDB" id="A0A1A9I780"/>
<dbReference type="Proteomes" id="UP000077667">
    <property type="component" value="Chromosome"/>
</dbReference>
<dbReference type="KEGG" id="nia:A8C56_17620"/>
<dbReference type="Gene3D" id="1.50.10.20">
    <property type="match status" value="1"/>
</dbReference>
<gene>
    <name evidence="3" type="ORF">A8C56_17620</name>
</gene>
<dbReference type="PANTHER" id="PTHR12526">
    <property type="entry name" value="GLYCOSYLTRANSFERASE"/>
    <property type="match status" value="1"/>
</dbReference>
<dbReference type="InterPro" id="IPR008928">
    <property type="entry name" value="6-hairpin_glycosidase_sf"/>
</dbReference>
<dbReference type="InterPro" id="IPR028098">
    <property type="entry name" value="Glyco_trans_4-like_N"/>
</dbReference>
<name>A0A1A9I780_9BACT</name>
<keyword evidence="4" id="KW-1185">Reference proteome</keyword>
<dbReference type="GO" id="GO:0005975">
    <property type="term" value="P:carbohydrate metabolic process"/>
    <property type="evidence" value="ECO:0007669"/>
    <property type="project" value="InterPro"/>
</dbReference>
<organism evidence="3 4">
    <name type="scientific">Niabella ginsenosidivorans</name>
    <dbReference type="NCBI Taxonomy" id="1176587"/>
    <lineage>
        <taxon>Bacteria</taxon>
        <taxon>Pseudomonadati</taxon>
        <taxon>Bacteroidota</taxon>
        <taxon>Chitinophagia</taxon>
        <taxon>Chitinophagales</taxon>
        <taxon>Chitinophagaceae</taxon>
        <taxon>Niabella</taxon>
    </lineage>
</organism>
<dbReference type="PANTHER" id="PTHR12526:SF572">
    <property type="entry name" value="BLL5144 PROTEIN"/>
    <property type="match status" value="1"/>
</dbReference>
<dbReference type="Pfam" id="PF00534">
    <property type="entry name" value="Glycos_transf_1"/>
    <property type="match status" value="1"/>
</dbReference>
<dbReference type="Pfam" id="PF13439">
    <property type="entry name" value="Glyco_transf_4"/>
    <property type="match status" value="1"/>
</dbReference>
<proteinExistence type="predicted"/>
<evidence type="ECO:0008006" key="5">
    <source>
        <dbReference type="Google" id="ProtNLM"/>
    </source>
</evidence>
<dbReference type="GO" id="GO:0016757">
    <property type="term" value="F:glycosyltransferase activity"/>
    <property type="evidence" value="ECO:0007669"/>
    <property type="project" value="InterPro"/>
</dbReference>
<protein>
    <recommendedName>
        <fullName evidence="5">Mannosyltransferase</fullName>
    </recommendedName>
</protein>
<dbReference type="SUPFAM" id="SSF53756">
    <property type="entry name" value="UDP-Glycosyltransferase/glycogen phosphorylase"/>
    <property type="match status" value="1"/>
</dbReference>
<dbReference type="STRING" id="1176587.A8C56_17620"/>
<accession>A0A1A9I780</accession>
<dbReference type="Gene3D" id="3.40.50.2000">
    <property type="entry name" value="Glycogen Phosphorylase B"/>
    <property type="match status" value="2"/>
</dbReference>
<evidence type="ECO:0000313" key="3">
    <source>
        <dbReference type="EMBL" id="ANH82551.1"/>
    </source>
</evidence>
<feature type="domain" description="Glycosyltransferase subfamily 4-like N-terminal" evidence="2">
    <location>
        <begin position="51"/>
        <end position="164"/>
    </location>
</feature>
<dbReference type="EMBL" id="CP015772">
    <property type="protein sequence ID" value="ANH82551.1"/>
    <property type="molecule type" value="Genomic_DNA"/>
</dbReference>
<dbReference type="InterPro" id="IPR001296">
    <property type="entry name" value="Glyco_trans_1"/>
</dbReference>